<sequence>MREITREALSEQMPGPLALISCLSFEDRSLSVAEALASPDLRRWLIIVNEDIETDITAIREKAEALASGAGVMIEYLRASKRNPLLLADAFVGLADQVAHDQRVRWVADTTTMTHEMLLMLVAAADEIVGPWRDLQLVYNVADAYSGDDSPEQKWISRGIHQVRSIVGYPGEWSPGEQTKLVALPGFDSERMRRMVEEIEPDQLMVGIAIPGGERHVWSVEKNRGIARQLLQTRKGTTFDYPALDPLGAVDAVIDVLRDSTGNILLAPLNSKISTAALGVLVRLKPEWQICYAPAFIYNLNYATPSDCFLTCSLGTIREHVVERLVVQGDEG</sequence>
<dbReference type="EMBL" id="CP020442">
    <property type="protein sequence ID" value="ARC36775.1"/>
    <property type="molecule type" value="Genomic_DNA"/>
</dbReference>
<evidence type="ECO:0000313" key="2">
    <source>
        <dbReference type="Proteomes" id="UP000191257"/>
    </source>
</evidence>
<organism evidence="1 2">
    <name type="scientific">Paracoccus yeei</name>
    <dbReference type="NCBI Taxonomy" id="147645"/>
    <lineage>
        <taxon>Bacteria</taxon>
        <taxon>Pseudomonadati</taxon>
        <taxon>Pseudomonadota</taxon>
        <taxon>Alphaproteobacteria</taxon>
        <taxon>Rhodobacterales</taxon>
        <taxon>Paracoccaceae</taxon>
        <taxon>Paracoccus</taxon>
    </lineage>
</organism>
<dbReference type="STRING" id="147645.A6J80_10620"/>
<dbReference type="RefSeq" id="WP_080621429.1">
    <property type="nucleotide sequence ID" value="NZ_CAWMZI010000001.1"/>
</dbReference>
<name>A0A1V0GSD5_9RHOB</name>
<protein>
    <submittedName>
        <fullName evidence="1">Uncharacterized protein</fullName>
    </submittedName>
</protein>
<evidence type="ECO:0000313" key="1">
    <source>
        <dbReference type="EMBL" id="ARC36775.1"/>
    </source>
</evidence>
<gene>
    <name evidence="1" type="ORF">A6J80_10620</name>
</gene>
<proteinExistence type="predicted"/>
<dbReference type="PROSITE" id="PS51257">
    <property type="entry name" value="PROKAR_LIPOPROTEIN"/>
    <property type="match status" value="1"/>
</dbReference>
<reference evidence="1" key="1">
    <citation type="submission" date="2017-12" db="EMBL/GenBank/DDBJ databases">
        <title>FDA dAtabase for Regulatory Grade micrObial Sequences (FDA-ARGOS): Supporting development and validation of Infectious Disease Dx tests.</title>
        <authorList>
            <person name="Campos J."/>
            <person name="Goldberg B."/>
            <person name="Tallon L."/>
            <person name="Sadzewicz L."/>
            <person name="Sengamalay N."/>
            <person name="Ott S."/>
            <person name="Godinez A."/>
            <person name="Nagaraj S."/>
            <person name="Vyas G."/>
            <person name="Aluvathingal J."/>
            <person name="Nadendla S."/>
            <person name="Geyer C."/>
            <person name="Nandy P."/>
            <person name="Hobson J."/>
            <person name="Sichtig H."/>
        </authorList>
    </citation>
    <scope>NUCLEOTIDE SEQUENCE</scope>
    <source>
        <strain evidence="1">FDAARGOS_252</strain>
    </source>
</reference>
<accession>A0A1V0GSD5</accession>
<keyword evidence="2" id="KW-1185">Reference proteome</keyword>
<dbReference type="Proteomes" id="UP000191257">
    <property type="component" value="Chromosome"/>
</dbReference>
<dbReference type="KEGG" id="pye:A6J80_10620"/>
<dbReference type="AlphaFoldDB" id="A0A1V0GSD5"/>